<organism evidence="1 2">
    <name type="scientific">Halocalculus aciditolerans</name>
    <dbReference type="NCBI Taxonomy" id="1383812"/>
    <lineage>
        <taxon>Archaea</taxon>
        <taxon>Methanobacteriati</taxon>
        <taxon>Methanobacteriota</taxon>
        <taxon>Stenosarchaea group</taxon>
        <taxon>Halobacteria</taxon>
        <taxon>Halobacteriales</taxon>
        <taxon>Halobacteriaceae</taxon>
        <taxon>Halocalculus</taxon>
    </lineage>
</organism>
<dbReference type="InterPro" id="IPR043899">
    <property type="entry name" value="DUF5789"/>
</dbReference>
<keyword evidence="2" id="KW-1185">Reference proteome</keyword>
<evidence type="ECO:0000313" key="1">
    <source>
        <dbReference type="EMBL" id="GGL62482.1"/>
    </source>
</evidence>
<protein>
    <recommendedName>
        <fullName evidence="3">DUF2795 domain-containing protein</fullName>
    </recommendedName>
</protein>
<dbReference type="EMBL" id="BMPG01000002">
    <property type="protein sequence ID" value="GGL62482.1"/>
    <property type="molecule type" value="Genomic_DNA"/>
</dbReference>
<gene>
    <name evidence="1" type="ORF">GCM10009039_20640</name>
</gene>
<evidence type="ECO:0000313" key="2">
    <source>
        <dbReference type="Proteomes" id="UP000607197"/>
    </source>
</evidence>
<dbReference type="RefSeq" id="WP_188978619.1">
    <property type="nucleotide sequence ID" value="NZ_BMPG01000002.1"/>
</dbReference>
<dbReference type="Proteomes" id="UP000607197">
    <property type="component" value="Unassembled WGS sequence"/>
</dbReference>
<dbReference type="Pfam" id="PF19102">
    <property type="entry name" value="DUF5789"/>
    <property type="match status" value="1"/>
</dbReference>
<sequence>MARDVKLKDLEDTVEDLAYPMTNSNAREELDDVVLVYADGDERLSDVLARIEEDVFDDPADLVTEVMNALPTEAVGEPGQSEGDA</sequence>
<comment type="caution">
    <text evidence="1">The sequence shown here is derived from an EMBL/GenBank/DDBJ whole genome shotgun (WGS) entry which is preliminary data.</text>
</comment>
<proteinExistence type="predicted"/>
<accession>A0A830FCV7</accession>
<evidence type="ECO:0008006" key="3">
    <source>
        <dbReference type="Google" id="ProtNLM"/>
    </source>
</evidence>
<name>A0A830FCV7_9EURY</name>
<dbReference type="OrthoDB" id="227978at2157"/>
<dbReference type="AlphaFoldDB" id="A0A830FCV7"/>
<reference evidence="1" key="2">
    <citation type="submission" date="2020-09" db="EMBL/GenBank/DDBJ databases">
        <authorList>
            <person name="Sun Q."/>
            <person name="Ohkuma M."/>
        </authorList>
    </citation>
    <scope>NUCLEOTIDE SEQUENCE</scope>
    <source>
        <strain evidence="1">JCM 19596</strain>
    </source>
</reference>
<reference evidence="1" key="1">
    <citation type="journal article" date="2014" name="Int. J. Syst. Evol. Microbiol.">
        <title>Complete genome sequence of Corynebacterium casei LMG S-19264T (=DSM 44701T), isolated from a smear-ripened cheese.</title>
        <authorList>
            <consortium name="US DOE Joint Genome Institute (JGI-PGF)"/>
            <person name="Walter F."/>
            <person name="Albersmeier A."/>
            <person name="Kalinowski J."/>
            <person name="Ruckert C."/>
        </authorList>
    </citation>
    <scope>NUCLEOTIDE SEQUENCE</scope>
    <source>
        <strain evidence="1">JCM 19596</strain>
    </source>
</reference>